<dbReference type="GO" id="GO:0006559">
    <property type="term" value="P:L-phenylalanine catabolic process"/>
    <property type="evidence" value="ECO:0007669"/>
    <property type="project" value="UniProtKB-UniPathway"/>
</dbReference>
<dbReference type="PANTHER" id="PTHR43069:SF2">
    <property type="entry name" value="FUMARYLACETOACETASE"/>
    <property type="match status" value="1"/>
</dbReference>
<comment type="pathway">
    <text evidence="3">Amino-acid degradation; L-phenylalanine degradation; acetoacetate and fumarate from L-phenylalanine: step 6/6.</text>
</comment>
<dbReference type="Gene3D" id="3.90.850.10">
    <property type="entry name" value="Fumarylacetoacetase-like, C-terminal domain"/>
    <property type="match status" value="1"/>
</dbReference>
<evidence type="ECO:0000256" key="5">
    <source>
        <dbReference type="ARBA" id="ARBA00012094"/>
    </source>
</evidence>
<feature type="binding site" evidence="14">
    <location>
        <position position="260"/>
    </location>
    <ligand>
        <name>Mg(2+)</name>
        <dbReference type="ChEBI" id="CHEBI:18420"/>
    </ligand>
</feature>
<evidence type="ECO:0000256" key="3">
    <source>
        <dbReference type="ARBA" id="ARBA00004782"/>
    </source>
</evidence>
<feature type="binding site" evidence="14">
    <location>
        <position position="264"/>
    </location>
    <ligand>
        <name>Mg(2+)</name>
        <dbReference type="ChEBI" id="CHEBI:18420"/>
    </ligand>
</feature>
<dbReference type="EC" id="3.7.1.2" evidence="5"/>
<evidence type="ECO:0000256" key="14">
    <source>
        <dbReference type="PIRSR" id="PIRSR605959-3"/>
    </source>
</evidence>
<evidence type="ECO:0000259" key="16">
    <source>
        <dbReference type="Pfam" id="PF09298"/>
    </source>
</evidence>
<dbReference type="GO" id="GO:0004334">
    <property type="term" value="F:fumarylacetoacetase activity"/>
    <property type="evidence" value="ECO:0007669"/>
    <property type="project" value="UniProtKB-EC"/>
</dbReference>
<keyword evidence="8 14" id="KW-0106">Calcium</keyword>
<comment type="cofactor">
    <cofactor evidence="2 14">
        <name>Mg(2+)</name>
        <dbReference type="ChEBI" id="CHEBI:18420"/>
    </cofactor>
</comment>
<evidence type="ECO:0000256" key="9">
    <source>
        <dbReference type="ARBA" id="ARBA00022842"/>
    </source>
</evidence>
<keyword evidence="6 14" id="KW-0479">Metal-binding</keyword>
<evidence type="ECO:0000256" key="7">
    <source>
        <dbReference type="ARBA" id="ARBA00022801"/>
    </source>
</evidence>
<accession>A0A0P9SV42</accession>
<evidence type="ECO:0000313" key="18">
    <source>
        <dbReference type="Proteomes" id="UP000050557"/>
    </source>
</evidence>
<keyword evidence="11" id="KW-0585">Phenylalanine catabolism</keyword>
<dbReference type="InterPro" id="IPR036462">
    <property type="entry name" value="Fumarylacetoacetase_N_sf"/>
</dbReference>
<dbReference type="AlphaFoldDB" id="A0A0P9SV42"/>
<feature type="binding site" evidence="14">
    <location>
        <position position="240"/>
    </location>
    <ligand>
        <name>Mg(2+)</name>
        <dbReference type="ChEBI" id="CHEBI:18420"/>
    </ligand>
</feature>
<feature type="domain" description="Fumarylacetoacetase-like C-terminal" evidence="15">
    <location>
        <begin position="160"/>
        <end position="430"/>
    </location>
</feature>
<dbReference type="EMBL" id="LJQM01000068">
    <property type="protein sequence ID" value="KPX47348.1"/>
    <property type="molecule type" value="Genomic_DNA"/>
</dbReference>
<evidence type="ECO:0000256" key="11">
    <source>
        <dbReference type="ARBA" id="ARBA00023232"/>
    </source>
</evidence>
<dbReference type="InterPro" id="IPR015377">
    <property type="entry name" value="Fumarylacetoacetase_N"/>
</dbReference>
<organism evidence="17 18">
    <name type="scientific">Pseudomonas syringae pv. helianthi</name>
    <dbReference type="NCBI Taxonomy" id="251654"/>
    <lineage>
        <taxon>Bacteria</taxon>
        <taxon>Pseudomonadati</taxon>
        <taxon>Pseudomonadota</taxon>
        <taxon>Gammaproteobacteria</taxon>
        <taxon>Pseudomonadales</taxon>
        <taxon>Pseudomonadaceae</taxon>
        <taxon>Pseudomonas</taxon>
    </lineage>
</organism>
<evidence type="ECO:0000256" key="4">
    <source>
        <dbReference type="ARBA" id="ARBA00010715"/>
    </source>
</evidence>
<dbReference type="PANTHER" id="PTHR43069">
    <property type="entry name" value="FUMARYLACETOACETASE"/>
    <property type="match status" value="1"/>
</dbReference>
<dbReference type="PATRIC" id="fig|251654.3.peg.1436"/>
<feature type="binding site" evidence="13">
    <location>
        <position position="150"/>
    </location>
    <ligand>
        <name>substrate</name>
    </ligand>
</feature>
<dbReference type="SUPFAM" id="SSF63433">
    <property type="entry name" value="Fumarylacetoacetate hydrolase, FAH, N-terminal domain"/>
    <property type="match status" value="1"/>
</dbReference>
<reference evidence="17 18" key="1">
    <citation type="submission" date="2015-09" db="EMBL/GenBank/DDBJ databases">
        <title>Genome announcement of multiple Pseudomonas syringae strains.</title>
        <authorList>
            <person name="Thakur S."/>
            <person name="Wang P.W."/>
            <person name="Gong Y."/>
            <person name="Weir B.S."/>
            <person name="Guttman D.S."/>
        </authorList>
    </citation>
    <scope>NUCLEOTIDE SEQUENCE [LARGE SCALE GENOMIC DNA]</scope>
    <source>
        <strain evidence="17 18">ICMP4531</strain>
    </source>
</reference>
<name>A0A0P9SV42_9PSED</name>
<feature type="binding site" evidence="13">
    <location>
        <position position="367"/>
    </location>
    <ligand>
        <name>substrate</name>
    </ligand>
</feature>
<dbReference type="InterPro" id="IPR011234">
    <property type="entry name" value="Fumarylacetoacetase-like_C"/>
</dbReference>
<evidence type="ECO:0000259" key="15">
    <source>
        <dbReference type="Pfam" id="PF01557"/>
    </source>
</evidence>
<gene>
    <name evidence="17" type="ORF">ALO68_04847</name>
</gene>
<dbReference type="Pfam" id="PF01557">
    <property type="entry name" value="FAA_hydrolase"/>
    <property type="match status" value="1"/>
</dbReference>
<evidence type="ECO:0000256" key="13">
    <source>
        <dbReference type="PIRSR" id="PIRSR605959-2"/>
    </source>
</evidence>
<evidence type="ECO:0000256" key="8">
    <source>
        <dbReference type="ARBA" id="ARBA00022837"/>
    </source>
</evidence>
<dbReference type="SUPFAM" id="SSF56529">
    <property type="entry name" value="FAH"/>
    <property type="match status" value="1"/>
</dbReference>
<evidence type="ECO:0000256" key="6">
    <source>
        <dbReference type="ARBA" id="ARBA00022723"/>
    </source>
</evidence>
<evidence type="ECO:0000256" key="2">
    <source>
        <dbReference type="ARBA" id="ARBA00001946"/>
    </source>
</evidence>
<keyword evidence="9 14" id="KW-0460">Magnesium</keyword>
<feature type="domain" description="Fumarylacetoacetase N-terminal" evidence="16">
    <location>
        <begin position="24"/>
        <end position="126"/>
    </location>
</feature>
<dbReference type="GO" id="GO:0046872">
    <property type="term" value="F:metal ion binding"/>
    <property type="evidence" value="ECO:0007669"/>
    <property type="project" value="UniProtKB-KW"/>
</dbReference>
<dbReference type="InterPro" id="IPR036663">
    <property type="entry name" value="Fumarylacetoacetase_C_sf"/>
</dbReference>
<dbReference type="Gene3D" id="2.30.30.230">
    <property type="entry name" value="Fumarylacetoacetase, N-terminal domain"/>
    <property type="match status" value="1"/>
</dbReference>
<feature type="active site" description="Proton acceptor" evidence="12">
    <location>
        <position position="141"/>
    </location>
</feature>
<sequence>MMTAHLNRHSWVASANNHPDFPLQNLPLGVFSHGETGPRGGVAIGDMIVDLLAATTARVFQGQAAEAAEVASRDQLNDFFALGASARQALRSALLQLLDADSPQRGSLQTVTGLLLPMSECTLHMPARVGDYSDFYVGIHHALNVGKLFRPDNPLLPNYKYVPIGYHGRASTLCTSGTPVRRPRGQTLAPGQEVPVFGPCKRLDYELELGVWIGPGNAQGDAIGIDRAAEHIAGFCLLNDWSARDIQAWEYQPLGPFLSKSFATTISPWVVTAEALAPFRCAQPARPEGDPQPLPYLLDQGDQQGGALDIELEVLLLTTTMKAQGLAPERLGLSNSLNMYWTVAQMVAHQSVNGCKLQPGDLLGTGTLSGPQEGQHGSLLEMTQGGRQPVTLANGEERMFLQSGDEVILRARCHRPGHVSIGFGECRGVVLD</sequence>
<keyword evidence="10" id="KW-0828">Tyrosine catabolism</keyword>
<dbReference type="GO" id="GO:1902000">
    <property type="term" value="P:homogentisate catabolic process"/>
    <property type="evidence" value="ECO:0007669"/>
    <property type="project" value="TreeGrafter"/>
</dbReference>
<feature type="binding site" evidence="13">
    <location>
        <position position="136"/>
    </location>
    <ligand>
        <name>substrate</name>
    </ligand>
</feature>
<evidence type="ECO:0000256" key="10">
    <source>
        <dbReference type="ARBA" id="ARBA00022878"/>
    </source>
</evidence>
<dbReference type="InterPro" id="IPR005959">
    <property type="entry name" value="Fumarylacetoacetase"/>
</dbReference>
<evidence type="ECO:0000313" key="17">
    <source>
        <dbReference type="EMBL" id="KPX47348.1"/>
    </source>
</evidence>
<dbReference type="GO" id="GO:0006572">
    <property type="term" value="P:L-tyrosine catabolic process"/>
    <property type="evidence" value="ECO:0007669"/>
    <property type="project" value="UniProtKB-KW"/>
</dbReference>
<feature type="binding site" evidence="14">
    <location>
        <position position="134"/>
    </location>
    <ligand>
        <name>Ca(2+)</name>
        <dbReference type="ChEBI" id="CHEBI:29108"/>
    </ligand>
</feature>
<keyword evidence="7" id="KW-0378">Hydrolase</keyword>
<protein>
    <recommendedName>
        <fullName evidence="5">fumarylacetoacetase</fullName>
        <ecNumber evidence="5">3.7.1.2</ecNumber>
    </recommendedName>
</protein>
<comment type="caution">
    <text evidence="17">The sequence shown here is derived from an EMBL/GenBank/DDBJ whole genome shotgun (WGS) entry which is preliminary data.</text>
</comment>
<feature type="binding site" evidence="13">
    <location>
        <position position="251"/>
    </location>
    <ligand>
        <name>substrate</name>
    </ligand>
</feature>
<feature type="binding site" evidence="13">
    <location>
        <position position="247"/>
    </location>
    <ligand>
        <name>substrate</name>
    </ligand>
</feature>
<feature type="binding site" evidence="14">
    <location>
        <position position="208"/>
    </location>
    <ligand>
        <name>Ca(2+)</name>
        <dbReference type="ChEBI" id="CHEBI:29108"/>
    </ligand>
</feature>
<dbReference type="Pfam" id="PF09298">
    <property type="entry name" value="FAA_hydrolase_N"/>
    <property type="match status" value="1"/>
</dbReference>
<comment type="cofactor">
    <cofactor evidence="1 14">
        <name>Ca(2+)</name>
        <dbReference type="ChEBI" id="CHEBI:29108"/>
    </cofactor>
</comment>
<dbReference type="NCBIfam" id="TIGR01266">
    <property type="entry name" value="fum_ac_acetase"/>
    <property type="match status" value="1"/>
</dbReference>
<feature type="binding site" evidence="14">
    <location>
        <position position="206"/>
    </location>
    <ligand>
        <name>Ca(2+)</name>
        <dbReference type="ChEBI" id="CHEBI:29108"/>
    </ligand>
</feature>
<comment type="similarity">
    <text evidence="4">Belongs to the hydratase/decarboxylase family.</text>
</comment>
<dbReference type="UniPathway" id="UPA00139">
    <property type="reaction ID" value="UER00341"/>
</dbReference>
<feature type="binding site" evidence="14">
    <location>
        <position position="240"/>
    </location>
    <ligand>
        <name>Ca(2+)</name>
        <dbReference type="ChEBI" id="CHEBI:29108"/>
    </ligand>
</feature>
<dbReference type="Proteomes" id="UP000050557">
    <property type="component" value="Unassembled WGS sequence"/>
</dbReference>
<evidence type="ECO:0000256" key="12">
    <source>
        <dbReference type="PIRSR" id="PIRSR605959-1"/>
    </source>
</evidence>
<evidence type="ECO:0000256" key="1">
    <source>
        <dbReference type="ARBA" id="ARBA00001913"/>
    </source>
</evidence>
<proteinExistence type="inferred from homology"/>